<accession>A0A2A6C0H4</accession>
<dbReference type="AlphaFoldDB" id="A0A2A6C0H4"/>
<sequence>MNANLSSNHATSRSYSENGLTLTSNCPTVSSSCGYLTRPSSAIVGVSFIEWRTTAAKCLPDDGGANISPFFCEAATNGENKRMPWGLK</sequence>
<proteinExistence type="predicted"/>
<gene>
    <name evidence="1" type="primary">WBGene00284249</name>
</gene>
<accession>A0A8R1ZB21</accession>
<name>A0A2A6C0H4_PRIPA</name>
<evidence type="ECO:0000313" key="2">
    <source>
        <dbReference type="Proteomes" id="UP000005239"/>
    </source>
</evidence>
<organism evidence="1 2">
    <name type="scientific">Pristionchus pacificus</name>
    <name type="common">Parasitic nematode worm</name>
    <dbReference type="NCBI Taxonomy" id="54126"/>
    <lineage>
        <taxon>Eukaryota</taxon>
        <taxon>Metazoa</taxon>
        <taxon>Ecdysozoa</taxon>
        <taxon>Nematoda</taxon>
        <taxon>Chromadorea</taxon>
        <taxon>Rhabditida</taxon>
        <taxon>Rhabditina</taxon>
        <taxon>Diplogasteromorpha</taxon>
        <taxon>Diplogasteroidea</taxon>
        <taxon>Neodiplogasteridae</taxon>
        <taxon>Pristionchus</taxon>
    </lineage>
</organism>
<dbReference type="EnsemblMetazoa" id="PPA45880.1">
    <property type="protein sequence ID" value="PPA45880.1"/>
    <property type="gene ID" value="WBGene00284249"/>
</dbReference>
<dbReference type="Proteomes" id="UP000005239">
    <property type="component" value="Unassembled WGS sequence"/>
</dbReference>
<reference evidence="2" key="1">
    <citation type="journal article" date="2008" name="Nat. Genet.">
        <title>The Pristionchus pacificus genome provides a unique perspective on nematode lifestyle and parasitism.</title>
        <authorList>
            <person name="Dieterich C."/>
            <person name="Clifton S.W."/>
            <person name="Schuster L.N."/>
            <person name="Chinwalla A."/>
            <person name="Delehaunty K."/>
            <person name="Dinkelacker I."/>
            <person name="Fulton L."/>
            <person name="Fulton R."/>
            <person name="Godfrey J."/>
            <person name="Minx P."/>
            <person name="Mitreva M."/>
            <person name="Roeseler W."/>
            <person name="Tian H."/>
            <person name="Witte H."/>
            <person name="Yang S.P."/>
            <person name="Wilson R.K."/>
            <person name="Sommer R.J."/>
        </authorList>
    </citation>
    <scope>NUCLEOTIDE SEQUENCE [LARGE SCALE GENOMIC DNA]</scope>
    <source>
        <strain evidence="2">PS312</strain>
    </source>
</reference>
<keyword evidence="2" id="KW-1185">Reference proteome</keyword>
<evidence type="ECO:0000313" key="1">
    <source>
        <dbReference type="EnsemblMetazoa" id="PPA45880.1"/>
    </source>
</evidence>
<reference evidence="1" key="2">
    <citation type="submission" date="2022-06" db="UniProtKB">
        <authorList>
            <consortium name="EnsemblMetazoa"/>
        </authorList>
    </citation>
    <scope>IDENTIFICATION</scope>
    <source>
        <strain evidence="1">PS312</strain>
    </source>
</reference>
<protein>
    <submittedName>
        <fullName evidence="1">Uncharacterized protein</fullName>
    </submittedName>
</protein>